<dbReference type="PANTHER" id="PTHR47053">
    <property type="entry name" value="MUREIN DD-ENDOPEPTIDASE MEPH-RELATED"/>
    <property type="match status" value="1"/>
</dbReference>
<keyword evidence="10" id="KW-1185">Reference proteome</keyword>
<dbReference type="InterPro" id="IPR000064">
    <property type="entry name" value="NLP_P60_dom"/>
</dbReference>
<dbReference type="Pfam" id="PF00877">
    <property type="entry name" value="NLPC_P60"/>
    <property type="match status" value="1"/>
</dbReference>
<feature type="repeat" description="Cell wall-binding" evidence="6">
    <location>
        <begin position="227"/>
        <end position="246"/>
    </location>
</feature>
<evidence type="ECO:0000256" key="2">
    <source>
        <dbReference type="ARBA" id="ARBA00022670"/>
    </source>
</evidence>
<keyword evidence="4" id="KW-0378">Hydrolase</keyword>
<feature type="repeat" description="Cell wall-binding" evidence="6">
    <location>
        <begin position="187"/>
        <end position="206"/>
    </location>
</feature>
<keyword evidence="5" id="KW-0788">Thiol protease</keyword>
<dbReference type="EMBL" id="JAUBDI010000012">
    <property type="protein sequence ID" value="MDW0114025.1"/>
    <property type="molecule type" value="Genomic_DNA"/>
</dbReference>
<evidence type="ECO:0000256" key="3">
    <source>
        <dbReference type="ARBA" id="ARBA00022737"/>
    </source>
</evidence>
<evidence type="ECO:0000313" key="10">
    <source>
        <dbReference type="Proteomes" id="UP001282284"/>
    </source>
</evidence>
<dbReference type="Proteomes" id="UP001282284">
    <property type="component" value="Unassembled WGS sequence"/>
</dbReference>
<keyword evidence="7" id="KW-0732">Signal</keyword>
<keyword evidence="3" id="KW-0677">Repeat</keyword>
<reference evidence="9 10" key="1">
    <citation type="submission" date="2023-06" db="EMBL/GenBank/DDBJ databases">
        <title>Sporosarcina sp. nov., isolated from Korean traditional fermented seafood 'Jeotgal'.</title>
        <authorList>
            <person name="Yang A.I."/>
            <person name="Shin N.-R."/>
        </authorList>
    </citation>
    <scope>NUCLEOTIDE SEQUENCE [LARGE SCALE GENOMIC DNA]</scope>
    <source>
        <strain evidence="9 10">KCTC13119</strain>
    </source>
</reference>
<dbReference type="SUPFAM" id="SSF54001">
    <property type="entry name" value="Cysteine proteinases"/>
    <property type="match status" value="1"/>
</dbReference>
<feature type="repeat" description="Cell wall-binding" evidence="6">
    <location>
        <begin position="207"/>
        <end position="226"/>
    </location>
</feature>
<accession>A0ABU4GCI9</accession>
<evidence type="ECO:0000256" key="5">
    <source>
        <dbReference type="ARBA" id="ARBA00022807"/>
    </source>
</evidence>
<feature type="signal peptide" evidence="7">
    <location>
        <begin position="1"/>
        <end position="32"/>
    </location>
</feature>
<name>A0ABU4GCI9_9BACL</name>
<keyword evidence="2" id="KW-0645">Protease</keyword>
<dbReference type="Gene3D" id="2.10.270.10">
    <property type="entry name" value="Cholin Binding"/>
    <property type="match status" value="1"/>
</dbReference>
<gene>
    <name evidence="9" type="ORF">QT711_12585</name>
</gene>
<proteinExistence type="inferred from homology"/>
<dbReference type="PROSITE" id="PS51170">
    <property type="entry name" value="CW"/>
    <property type="match status" value="4"/>
</dbReference>
<feature type="repeat" description="Cell wall-binding" evidence="6">
    <location>
        <begin position="247"/>
        <end position="266"/>
    </location>
</feature>
<dbReference type="Gene3D" id="3.90.1720.10">
    <property type="entry name" value="endopeptidase domain like (from Nostoc punctiforme)"/>
    <property type="match status" value="1"/>
</dbReference>
<organism evidence="9 10">
    <name type="scientific">Sporosarcina saromensis</name>
    <dbReference type="NCBI Taxonomy" id="359365"/>
    <lineage>
        <taxon>Bacteria</taxon>
        <taxon>Bacillati</taxon>
        <taxon>Bacillota</taxon>
        <taxon>Bacilli</taxon>
        <taxon>Bacillales</taxon>
        <taxon>Caryophanaceae</taxon>
        <taxon>Sporosarcina</taxon>
    </lineage>
</organism>
<evidence type="ECO:0000256" key="7">
    <source>
        <dbReference type="SAM" id="SignalP"/>
    </source>
</evidence>
<evidence type="ECO:0000256" key="1">
    <source>
        <dbReference type="ARBA" id="ARBA00007074"/>
    </source>
</evidence>
<dbReference type="PROSITE" id="PS51935">
    <property type="entry name" value="NLPC_P60"/>
    <property type="match status" value="1"/>
</dbReference>
<sequence length="285" mass="31236">MLTNKYLSKTIVALGLSAALLVSPLASLEASANSSSANIVTTAQKYIGKPYVYAGTSPRGFDCSGYVQYVFKEEGVSLPRTSSDQYSRGTAVSKNNLQAGDLVFFKTSGTNAVSHVGIYIGSGKFIHASTSKGVMISAVNDPYYWGSRYVGAKRVMETSQVTQTSNATTGWVLFGNDWSYHKDGSFQTGWINVKSKWYYLNQSGIMQTGWLLTGSKWYYLNASGEMQTGWNKIGGKWYFHDGSGTMKTGWVKTGGKWYYLYNNGEMAANTKIGAYQLDANGAWIQ</sequence>
<dbReference type="PANTHER" id="PTHR47053:SF1">
    <property type="entry name" value="MUREIN DD-ENDOPEPTIDASE MEPH-RELATED"/>
    <property type="match status" value="1"/>
</dbReference>
<evidence type="ECO:0000256" key="4">
    <source>
        <dbReference type="ARBA" id="ARBA00022801"/>
    </source>
</evidence>
<dbReference type="Pfam" id="PF19127">
    <property type="entry name" value="Choline_bind_3"/>
    <property type="match status" value="2"/>
</dbReference>
<dbReference type="InterPro" id="IPR038765">
    <property type="entry name" value="Papain-like_cys_pep_sf"/>
</dbReference>
<feature type="domain" description="NlpC/P60" evidence="8">
    <location>
        <begin position="33"/>
        <end position="156"/>
    </location>
</feature>
<dbReference type="SUPFAM" id="SSF69360">
    <property type="entry name" value="Cell wall binding repeat"/>
    <property type="match status" value="1"/>
</dbReference>
<evidence type="ECO:0000259" key="8">
    <source>
        <dbReference type="PROSITE" id="PS51935"/>
    </source>
</evidence>
<evidence type="ECO:0000256" key="6">
    <source>
        <dbReference type="PROSITE-ProRule" id="PRU00591"/>
    </source>
</evidence>
<evidence type="ECO:0000313" key="9">
    <source>
        <dbReference type="EMBL" id="MDW0114025.1"/>
    </source>
</evidence>
<dbReference type="RefSeq" id="WP_317944764.1">
    <property type="nucleotide sequence ID" value="NZ_JAUBDI010000012.1"/>
</dbReference>
<comment type="caution">
    <text evidence="9">The sequence shown here is derived from an EMBL/GenBank/DDBJ whole genome shotgun (WGS) entry which is preliminary data.</text>
</comment>
<protein>
    <submittedName>
        <fullName evidence="9">NlpC/P60 family protein</fullName>
    </submittedName>
</protein>
<comment type="similarity">
    <text evidence="1">Belongs to the peptidase C40 family.</text>
</comment>
<dbReference type="InterPro" id="IPR018337">
    <property type="entry name" value="Cell_wall/Cho-bd_repeat"/>
</dbReference>
<dbReference type="InterPro" id="IPR051202">
    <property type="entry name" value="Peptidase_C40"/>
</dbReference>
<feature type="chain" id="PRO_5047022979" evidence="7">
    <location>
        <begin position="33"/>
        <end position="285"/>
    </location>
</feature>